<evidence type="ECO:0000313" key="10">
    <source>
        <dbReference type="Proteomes" id="UP001560573"/>
    </source>
</evidence>
<evidence type="ECO:0000256" key="5">
    <source>
        <dbReference type="ARBA" id="ARBA00023284"/>
    </source>
</evidence>
<dbReference type="Proteomes" id="UP001560573">
    <property type="component" value="Unassembled WGS sequence"/>
</dbReference>
<sequence>MVLELTDHNFASQVANDNKLTVVDFWAEWCGPCRALSNVIDELSEAYSGQANMAKVNVAYNPELSIQYNVSATPTLLFIKDGAVVDKQVGTLSKIALEKRIRENL</sequence>
<feature type="domain" description="Thioredoxin" evidence="8">
    <location>
        <begin position="1"/>
        <end position="105"/>
    </location>
</feature>
<dbReference type="InterPro" id="IPR005746">
    <property type="entry name" value="Thioredoxin"/>
</dbReference>
<evidence type="ECO:0000256" key="7">
    <source>
        <dbReference type="PIRNR" id="PIRNR000077"/>
    </source>
</evidence>
<evidence type="ECO:0000256" key="1">
    <source>
        <dbReference type="ARBA" id="ARBA00008987"/>
    </source>
</evidence>
<dbReference type="PANTHER" id="PTHR45663:SF11">
    <property type="entry name" value="GEO12009P1"/>
    <property type="match status" value="1"/>
</dbReference>
<dbReference type="SUPFAM" id="SSF52833">
    <property type="entry name" value="Thioredoxin-like"/>
    <property type="match status" value="1"/>
</dbReference>
<dbReference type="PRINTS" id="PR00421">
    <property type="entry name" value="THIOREDOXIN"/>
</dbReference>
<dbReference type="EMBL" id="JAULBC010000004">
    <property type="protein sequence ID" value="MEX6688751.1"/>
    <property type="molecule type" value="Genomic_DNA"/>
</dbReference>
<dbReference type="Pfam" id="PF00085">
    <property type="entry name" value="Thioredoxin"/>
    <property type="match status" value="1"/>
</dbReference>
<protein>
    <recommendedName>
        <fullName evidence="6 7">Thioredoxin</fullName>
    </recommendedName>
</protein>
<accession>A0ABV3ZFT8</accession>
<dbReference type="CDD" id="cd02947">
    <property type="entry name" value="TRX_family"/>
    <property type="match status" value="1"/>
</dbReference>
<keyword evidence="5" id="KW-0676">Redox-active center</keyword>
<evidence type="ECO:0000256" key="2">
    <source>
        <dbReference type="ARBA" id="ARBA00022448"/>
    </source>
</evidence>
<gene>
    <name evidence="9" type="primary">trxA</name>
    <name evidence="9" type="ORF">QTN47_14685</name>
</gene>
<dbReference type="PIRSF" id="PIRSF000077">
    <property type="entry name" value="Thioredoxin"/>
    <property type="match status" value="1"/>
</dbReference>
<comment type="caution">
    <text evidence="9">The sequence shown here is derived from an EMBL/GenBank/DDBJ whole genome shotgun (WGS) entry which is preliminary data.</text>
</comment>
<dbReference type="PROSITE" id="PS00194">
    <property type="entry name" value="THIOREDOXIN_1"/>
    <property type="match status" value="1"/>
</dbReference>
<reference evidence="9 10" key="1">
    <citation type="submission" date="2023-07" db="EMBL/GenBank/DDBJ databases">
        <authorList>
            <person name="Lian W.-H."/>
        </authorList>
    </citation>
    <scope>NUCLEOTIDE SEQUENCE [LARGE SCALE GENOMIC DNA]</scope>
    <source>
        <strain evidence="9 10">SYSU DXS3180</strain>
    </source>
</reference>
<organism evidence="9 10">
    <name type="scientific">Danxiaibacter flavus</name>
    <dbReference type="NCBI Taxonomy" id="3049108"/>
    <lineage>
        <taxon>Bacteria</taxon>
        <taxon>Pseudomonadati</taxon>
        <taxon>Bacteroidota</taxon>
        <taxon>Chitinophagia</taxon>
        <taxon>Chitinophagales</taxon>
        <taxon>Chitinophagaceae</taxon>
        <taxon>Danxiaibacter</taxon>
    </lineage>
</organism>
<evidence type="ECO:0000313" key="9">
    <source>
        <dbReference type="EMBL" id="MEX6688751.1"/>
    </source>
</evidence>
<dbReference type="InterPro" id="IPR017937">
    <property type="entry name" value="Thioredoxin_CS"/>
</dbReference>
<dbReference type="PANTHER" id="PTHR45663">
    <property type="entry name" value="GEO12009P1"/>
    <property type="match status" value="1"/>
</dbReference>
<keyword evidence="4" id="KW-1015">Disulfide bond</keyword>
<evidence type="ECO:0000256" key="4">
    <source>
        <dbReference type="ARBA" id="ARBA00023157"/>
    </source>
</evidence>
<dbReference type="Gene3D" id="3.40.30.10">
    <property type="entry name" value="Glutaredoxin"/>
    <property type="match status" value="1"/>
</dbReference>
<dbReference type="NCBIfam" id="TIGR01068">
    <property type="entry name" value="thioredoxin"/>
    <property type="match status" value="1"/>
</dbReference>
<keyword evidence="10" id="KW-1185">Reference proteome</keyword>
<keyword evidence="3" id="KW-0249">Electron transport</keyword>
<dbReference type="InterPro" id="IPR013766">
    <property type="entry name" value="Thioredoxin_domain"/>
</dbReference>
<dbReference type="RefSeq" id="WP_369330160.1">
    <property type="nucleotide sequence ID" value="NZ_JAULBC010000004.1"/>
</dbReference>
<comment type="similarity">
    <text evidence="1 7">Belongs to the thioredoxin family.</text>
</comment>
<evidence type="ECO:0000259" key="8">
    <source>
        <dbReference type="PROSITE" id="PS51352"/>
    </source>
</evidence>
<proteinExistence type="inferred from homology"/>
<name>A0ABV3ZFT8_9BACT</name>
<dbReference type="InterPro" id="IPR036249">
    <property type="entry name" value="Thioredoxin-like_sf"/>
</dbReference>
<dbReference type="PROSITE" id="PS51352">
    <property type="entry name" value="THIOREDOXIN_2"/>
    <property type="match status" value="1"/>
</dbReference>
<evidence type="ECO:0000256" key="6">
    <source>
        <dbReference type="NCBIfam" id="TIGR01068"/>
    </source>
</evidence>
<evidence type="ECO:0000256" key="3">
    <source>
        <dbReference type="ARBA" id="ARBA00022982"/>
    </source>
</evidence>
<keyword evidence="2" id="KW-0813">Transport</keyword>